<dbReference type="PANTHER" id="PTHR10362">
    <property type="entry name" value="HISTIDINE AMMONIA-LYASE"/>
    <property type="match status" value="1"/>
</dbReference>
<dbReference type="Gene3D" id="1.20.200.10">
    <property type="entry name" value="Fumarase/aspartase (Central domain)"/>
    <property type="match status" value="1"/>
</dbReference>
<evidence type="ECO:0000256" key="1">
    <source>
        <dbReference type="ARBA" id="ARBA00023239"/>
    </source>
</evidence>
<name>A0ABQ5P381_9ACTN</name>
<organism evidence="3 4">
    <name type="scientific">Streptomyces yaizuensis</name>
    <dbReference type="NCBI Taxonomy" id="2989713"/>
    <lineage>
        <taxon>Bacteria</taxon>
        <taxon>Bacillati</taxon>
        <taxon>Actinomycetota</taxon>
        <taxon>Actinomycetes</taxon>
        <taxon>Kitasatosporales</taxon>
        <taxon>Streptomycetaceae</taxon>
        <taxon>Streptomyces</taxon>
    </lineage>
</organism>
<keyword evidence="1" id="KW-0456">Lyase</keyword>
<dbReference type="InterPro" id="IPR024083">
    <property type="entry name" value="Fumarase/histidase_N"/>
</dbReference>
<dbReference type="EMBL" id="BSBI01000009">
    <property type="protein sequence ID" value="GLF97030.1"/>
    <property type="molecule type" value="Genomic_DNA"/>
</dbReference>
<gene>
    <name evidence="3" type="ORF">SYYSPA8_22055</name>
</gene>
<sequence length="566" mass="58332">MTRVSETRVSETRVSDTPSGDQVRALLERSGFGARLEPDPAQSRALAEGRAALEDLPRERSVYGVTHGFGPLVDHRADAAPGPQGIGLVHHLAVGQGEPLSPEVTRTMVWLRLRGMLLGHSAVSPEIWTALAQQWNAGFTPVVPREGSLSASGDLVPLAHAALAAAAPPGDRAERPPGAPGTEPGAGADVPVPGDSPFIRASGARAWRRGAQGWEQMPAGAALAAHGLAPVHWEARSALAFVNGSSACLASALHNHRELTALARAAAGTTARLASLLGASAEAYDDALSRVRNQPGQRTAARWIRAGLTARPLPDGPGGGPARPLQERYSLRCAPQIVGAVLDQLEAQGAVLLDEAAGCSDNPVFVDGRLLHGGNFHAAPVALVCDSHGSSLHQLAFLLERQLALVVDPAVNGGLPPLLAPRPGAGSGLAGVQIAASSHLARIRQLAHPASLTALPTNLHNQDHVPMALNGANAVSDMLSRAWWILGSLLVALNQAGHLLAPGTGGQEPRPGLWGLLAHRFPALDRDRPLAAEVVSAAALGRRHFLGDTGDGGTRAAADDAAGAGA</sequence>
<dbReference type="RefSeq" id="WP_323449034.1">
    <property type="nucleotide sequence ID" value="NZ_BSBI01000009.1"/>
</dbReference>
<dbReference type="InterPro" id="IPR022313">
    <property type="entry name" value="Phe/His_NH3-lyase_AS"/>
</dbReference>
<dbReference type="SUPFAM" id="SSF48557">
    <property type="entry name" value="L-aspartase-like"/>
    <property type="match status" value="1"/>
</dbReference>
<dbReference type="Proteomes" id="UP001291653">
    <property type="component" value="Unassembled WGS sequence"/>
</dbReference>
<dbReference type="InterPro" id="IPR008948">
    <property type="entry name" value="L-Aspartase-like"/>
</dbReference>
<feature type="region of interest" description="Disordered" evidence="2">
    <location>
        <begin position="1"/>
        <end position="23"/>
    </location>
</feature>
<evidence type="ECO:0000313" key="4">
    <source>
        <dbReference type="Proteomes" id="UP001291653"/>
    </source>
</evidence>
<comment type="caution">
    <text evidence="3">The sequence shown here is derived from an EMBL/GenBank/DDBJ whole genome shotgun (WGS) entry which is preliminary data.</text>
</comment>
<proteinExistence type="predicted"/>
<dbReference type="Gene3D" id="1.10.275.10">
    <property type="entry name" value="Fumarase/aspartase (N-terminal domain)"/>
    <property type="match status" value="1"/>
</dbReference>
<dbReference type="Pfam" id="PF00221">
    <property type="entry name" value="Lyase_aromatic"/>
    <property type="match status" value="1"/>
</dbReference>
<reference evidence="3 4" key="1">
    <citation type="submission" date="2022-10" db="EMBL/GenBank/DDBJ databases">
        <title>Draft genome sequence of Streptomyces sp. YSPA8.</title>
        <authorList>
            <person name="Moriuchi R."/>
            <person name="Dohra H."/>
            <person name="Yamamura H."/>
            <person name="Kodani S."/>
        </authorList>
    </citation>
    <scope>NUCLEOTIDE SEQUENCE [LARGE SCALE GENOMIC DNA]</scope>
    <source>
        <strain evidence="3 4">YSPA8</strain>
    </source>
</reference>
<accession>A0ABQ5P381</accession>
<evidence type="ECO:0000256" key="2">
    <source>
        <dbReference type="SAM" id="MobiDB-lite"/>
    </source>
</evidence>
<dbReference type="PROSITE" id="PS00488">
    <property type="entry name" value="PAL_HISTIDASE"/>
    <property type="match status" value="1"/>
</dbReference>
<keyword evidence="4" id="KW-1185">Reference proteome</keyword>
<evidence type="ECO:0000313" key="3">
    <source>
        <dbReference type="EMBL" id="GLF97030.1"/>
    </source>
</evidence>
<feature type="region of interest" description="Disordered" evidence="2">
    <location>
        <begin position="166"/>
        <end position="195"/>
    </location>
</feature>
<feature type="compositionally biased region" description="Basic and acidic residues" evidence="2">
    <location>
        <begin position="1"/>
        <end position="14"/>
    </location>
</feature>
<protein>
    <submittedName>
        <fullName evidence="3">Aromatic amino acid ammonia-lyase</fullName>
    </submittedName>
</protein>
<dbReference type="InterPro" id="IPR001106">
    <property type="entry name" value="Aromatic_Lyase"/>
</dbReference>